<comment type="catalytic activity">
    <reaction evidence="3">
        <text>(2R,3S)-3-isopropylmalate = (2S)-2-isopropylmalate</text>
        <dbReference type="Rhea" id="RHEA:32287"/>
        <dbReference type="ChEBI" id="CHEBI:1178"/>
        <dbReference type="ChEBI" id="CHEBI:35121"/>
        <dbReference type="EC" id="4.2.1.33"/>
    </reaction>
</comment>
<sequence length="164" mass="17922">MEIKGRCWKFGDNINTDLIIPARYLTAYEPTELAKHCMEDADPEFPTKVRPGDIIVAGDNFGCGSSREHAVLALKGAGISVVVARSFARIFFRNAINTGLPIIESKPAAAEIEEGDEIVLDLSSGRLENITTGEEFSIEKFPQFLTEIVIQGGLLPWAKASLIK</sequence>
<evidence type="ECO:0000256" key="1">
    <source>
        <dbReference type="ARBA" id="ARBA00009869"/>
    </source>
</evidence>
<dbReference type="GO" id="GO:0009098">
    <property type="term" value="P:L-leucine biosynthetic process"/>
    <property type="evidence" value="ECO:0007669"/>
    <property type="project" value="UniProtKB-UniRule"/>
</dbReference>
<evidence type="ECO:0000256" key="3">
    <source>
        <dbReference type="HAMAP-Rule" id="MF_01032"/>
    </source>
</evidence>
<comment type="similarity">
    <text evidence="1 3">Belongs to the LeuD family. LeuD type 2 subfamily.</text>
</comment>
<dbReference type="CDD" id="cd01577">
    <property type="entry name" value="IPMI_Swivel"/>
    <property type="match status" value="1"/>
</dbReference>
<protein>
    <recommendedName>
        <fullName evidence="3">3-isopropylmalate dehydratase small subunit</fullName>
        <ecNumber evidence="3">4.2.1.33</ecNumber>
    </recommendedName>
    <alternativeName>
        <fullName evidence="3">Alpha-IPM isomerase</fullName>
        <shortName evidence="3">IPMI</shortName>
    </alternativeName>
    <alternativeName>
        <fullName evidence="3">Isopropylmalate isomerase</fullName>
    </alternativeName>
</protein>
<dbReference type="HAMAP" id="MF_01032">
    <property type="entry name" value="LeuD_type2"/>
    <property type="match status" value="1"/>
</dbReference>
<dbReference type="SUPFAM" id="SSF52016">
    <property type="entry name" value="LeuD/IlvD-like"/>
    <property type="match status" value="1"/>
</dbReference>
<keyword evidence="2 3" id="KW-0456">Lyase</keyword>
<dbReference type="FunFam" id="3.20.19.10:FF:000007">
    <property type="entry name" value="Isopropylmalate/citramalate isomerase small subunit"/>
    <property type="match status" value="1"/>
</dbReference>
<keyword evidence="3" id="KW-0432">Leucine biosynthesis</keyword>
<dbReference type="Pfam" id="PF00694">
    <property type="entry name" value="Aconitase_C"/>
    <property type="match status" value="1"/>
</dbReference>
<dbReference type="PANTHER" id="PTHR43345">
    <property type="entry name" value="3-ISOPROPYLMALATE DEHYDRATASE SMALL SUBUNIT 2-RELATED-RELATED"/>
    <property type="match status" value="1"/>
</dbReference>
<keyword evidence="3" id="KW-0100">Branched-chain amino acid biosynthesis</keyword>
<proteinExistence type="inferred from homology"/>
<dbReference type="EMBL" id="PCRF01000030">
    <property type="protein sequence ID" value="PIP16701.1"/>
    <property type="molecule type" value="Genomic_DNA"/>
</dbReference>
<dbReference type="InterPro" id="IPR050075">
    <property type="entry name" value="LeuD"/>
</dbReference>
<dbReference type="NCBIfam" id="TIGR02087">
    <property type="entry name" value="LEUD_arch"/>
    <property type="match status" value="1"/>
</dbReference>
<keyword evidence="3" id="KW-0028">Amino-acid biosynthesis</keyword>
<dbReference type="Gene3D" id="3.20.19.10">
    <property type="entry name" value="Aconitase, domain 4"/>
    <property type="match status" value="1"/>
</dbReference>
<comment type="function">
    <text evidence="3">Catalyzes the isomerization between 2-isopropylmalate and 3-isopropylmalate, via the formation of 2-isopropylmaleate.</text>
</comment>
<comment type="pathway">
    <text evidence="3">Amino-acid biosynthesis; L-leucine biosynthesis; L-leucine from 3-methyl-2-oxobutanoate: step 2/4.</text>
</comment>
<evidence type="ECO:0000259" key="4">
    <source>
        <dbReference type="Pfam" id="PF00694"/>
    </source>
</evidence>
<reference evidence="5 6" key="1">
    <citation type="submission" date="2017-09" db="EMBL/GenBank/DDBJ databases">
        <title>Depth-based differentiation of microbial function through sediment-hosted aquifers and enrichment of novel symbionts in the deep terrestrial subsurface.</title>
        <authorList>
            <person name="Probst A.J."/>
            <person name="Ladd B."/>
            <person name="Jarett J.K."/>
            <person name="Geller-Mcgrath D.E."/>
            <person name="Sieber C.M."/>
            <person name="Emerson J.B."/>
            <person name="Anantharaman K."/>
            <person name="Thomas B.C."/>
            <person name="Malmstrom R."/>
            <person name="Stieglmeier M."/>
            <person name="Klingl A."/>
            <person name="Woyke T."/>
            <person name="Ryan C.M."/>
            <person name="Banfield J.F."/>
        </authorList>
    </citation>
    <scope>NUCLEOTIDE SEQUENCE [LARGE SCALE GENOMIC DNA]</scope>
    <source>
        <strain evidence="5">CG23_combo_of_CG06-09_8_20_14_all_48_7</strain>
    </source>
</reference>
<dbReference type="InterPro" id="IPR033940">
    <property type="entry name" value="IPMI_Swivel"/>
</dbReference>
<evidence type="ECO:0000256" key="2">
    <source>
        <dbReference type="ARBA" id="ARBA00023239"/>
    </source>
</evidence>
<accession>A0A2G9YDT7</accession>
<dbReference type="PANTHER" id="PTHR43345:SF2">
    <property type="entry name" value="3-ISOPROPYLMALATE DEHYDRATASE SMALL SUBUNIT 1"/>
    <property type="match status" value="1"/>
</dbReference>
<gene>
    <name evidence="3 5" type="primary">leuD</name>
    <name evidence="5" type="ORF">COX46_00620</name>
</gene>
<dbReference type="GO" id="GO:0003861">
    <property type="term" value="F:3-isopropylmalate dehydratase activity"/>
    <property type="evidence" value="ECO:0007669"/>
    <property type="project" value="UniProtKB-UniRule"/>
</dbReference>
<dbReference type="AlphaFoldDB" id="A0A2G9YDT7"/>
<evidence type="ECO:0000313" key="5">
    <source>
        <dbReference type="EMBL" id="PIP16701.1"/>
    </source>
</evidence>
<dbReference type="Proteomes" id="UP000230392">
    <property type="component" value="Unassembled WGS sequence"/>
</dbReference>
<comment type="caution">
    <text evidence="5">The sequence shown here is derived from an EMBL/GenBank/DDBJ whole genome shotgun (WGS) entry which is preliminary data.</text>
</comment>
<organism evidence="5 6">
    <name type="scientific">bacterium (Candidatus Ratteibacteria) CG23_combo_of_CG06-09_8_20_14_all_48_7</name>
    <dbReference type="NCBI Taxonomy" id="2014292"/>
    <lineage>
        <taxon>Bacteria</taxon>
        <taxon>Candidatus Ratteibacteria</taxon>
    </lineage>
</organism>
<feature type="domain" description="Aconitase A/isopropylmalate dehydratase small subunit swivel" evidence="4">
    <location>
        <begin position="39"/>
        <end position="100"/>
    </location>
</feature>
<name>A0A2G9YDT7_9BACT</name>
<dbReference type="UniPathway" id="UPA00048">
    <property type="reaction ID" value="UER00071"/>
</dbReference>
<dbReference type="InterPro" id="IPR015928">
    <property type="entry name" value="Aconitase/3IPM_dehydase_swvl"/>
</dbReference>
<evidence type="ECO:0000313" key="6">
    <source>
        <dbReference type="Proteomes" id="UP000230392"/>
    </source>
</evidence>
<comment type="subunit">
    <text evidence="3">Heterodimer of LeuC and LeuD.</text>
</comment>
<dbReference type="EC" id="4.2.1.33" evidence="3"/>
<dbReference type="InterPro" id="IPR011827">
    <property type="entry name" value="LeuD_type2/HacB/DmdB"/>
</dbReference>
<dbReference type="InterPro" id="IPR000573">
    <property type="entry name" value="AconitaseA/IPMdHydase_ssu_swvl"/>
</dbReference>